<evidence type="ECO:0000256" key="1">
    <source>
        <dbReference type="SAM" id="MobiDB-lite"/>
    </source>
</evidence>
<accession>A0A6C0LQZ1</accession>
<reference evidence="2" key="1">
    <citation type="journal article" date="2020" name="Nature">
        <title>Giant virus diversity and host interactions through global metagenomics.</title>
        <authorList>
            <person name="Schulz F."/>
            <person name="Roux S."/>
            <person name="Paez-Espino D."/>
            <person name="Jungbluth S."/>
            <person name="Walsh D.A."/>
            <person name="Denef V.J."/>
            <person name="McMahon K.D."/>
            <person name="Konstantinidis K.T."/>
            <person name="Eloe-Fadrosh E.A."/>
            <person name="Kyrpides N.C."/>
            <person name="Woyke T."/>
        </authorList>
    </citation>
    <scope>NUCLEOTIDE SEQUENCE</scope>
    <source>
        <strain evidence="2">GVMAG-M-3300027963-41</strain>
    </source>
</reference>
<feature type="region of interest" description="Disordered" evidence="1">
    <location>
        <begin position="410"/>
        <end position="461"/>
    </location>
</feature>
<proteinExistence type="predicted"/>
<name>A0A6C0LQZ1_9ZZZZ</name>
<feature type="compositionally biased region" description="Pro residues" evidence="1">
    <location>
        <begin position="435"/>
        <end position="453"/>
    </location>
</feature>
<sequence length="767" mass="85862">MSVPPSSPLVKGDVPANLVRNRIEILKTAEDVFRKYSDLIPMMNEYLSQILYLGRNIDRFLIDLEAPEQAIWGSKHKNLFDPLFPGIERYDPFLGIMIKIMVLDQTTLYTHDLLMHLMVLLIGEELTQRGAYSERAVEQMGQKFMYLLDIVREFFRRRNICLDVLSSSLTIDPRLLEASKYRGTITFLIQFLAVDEMNADDTWRALYILSRQEHHVANLLKASAEHQFENGHTAEIKEQAKKDAIKYFEIAKRLGEFLKTLTEEITENAKVRKLEAERGELSAKAKKNAENATKAEANRIARETAAELLREEEAEKAATVGKSGKEKKKREEKAARKAAEKAEADRIAAAAAAEKAAAAAAEKAEADRIAAEKKAAKNAIKKSSDLLAASMKKRAPELMTPVRAPLVFKKPAASPPAPSPTSLPSSVSPTNSVSPPLPPAPAPSVLPLPPSASPPNLSNAPRVSTTSLAKIGFTPYSRPPPVTRFWETLDHAYIYRLLYDLFIRTDNPNVRFYLKGSAAIHMYKRAARTSITNHTSDYDTTLLINPDLSKTHFYNVRSYMLNIIVNRLADAIDDPRFNAEVITKLHSAGIPFASFAYFNVSKREPVYAIQDKIPKEHVSVPDKSAPKFYSDGMNHFPYASFAAKPSTNVLNLRILRALEQPKNITVLQLYTKTSPEIKLIEVTIPFYEYDMTETQISLADQWKAADRINILDGIPVLSLPALKAEQQKLRTLKDAAEIDRRIADIDALMRPAGGAGSARRRTRKLRG</sequence>
<protein>
    <submittedName>
        <fullName evidence="2">Uncharacterized protein</fullName>
    </submittedName>
</protein>
<feature type="region of interest" description="Disordered" evidence="1">
    <location>
        <begin position="312"/>
        <end position="337"/>
    </location>
</feature>
<dbReference type="AlphaFoldDB" id="A0A6C0LQZ1"/>
<organism evidence="2">
    <name type="scientific">viral metagenome</name>
    <dbReference type="NCBI Taxonomy" id="1070528"/>
    <lineage>
        <taxon>unclassified sequences</taxon>
        <taxon>metagenomes</taxon>
        <taxon>organismal metagenomes</taxon>
    </lineage>
</organism>
<feature type="compositionally biased region" description="Low complexity" evidence="1">
    <location>
        <begin position="422"/>
        <end position="434"/>
    </location>
</feature>
<dbReference type="EMBL" id="MN740532">
    <property type="protein sequence ID" value="QHU31722.1"/>
    <property type="molecule type" value="Genomic_DNA"/>
</dbReference>
<evidence type="ECO:0000313" key="2">
    <source>
        <dbReference type="EMBL" id="QHU31722.1"/>
    </source>
</evidence>